<reference evidence="1 2" key="1">
    <citation type="submission" date="2024-02" db="EMBL/GenBank/DDBJ databases">
        <title>De novo assembly and annotation of 12 fungi associated with fruit tree decline syndrome in Ontario, Canada.</title>
        <authorList>
            <person name="Sulman M."/>
            <person name="Ellouze W."/>
            <person name="Ilyukhin E."/>
        </authorList>
    </citation>
    <scope>NUCLEOTIDE SEQUENCE [LARGE SCALE GENOMIC DNA]</scope>
    <source>
        <strain evidence="1 2">M42-189</strain>
    </source>
</reference>
<proteinExistence type="predicted"/>
<organism evidence="1 2">
    <name type="scientific">Paraconiothyrium brasiliense</name>
    <dbReference type="NCBI Taxonomy" id="300254"/>
    <lineage>
        <taxon>Eukaryota</taxon>
        <taxon>Fungi</taxon>
        <taxon>Dikarya</taxon>
        <taxon>Ascomycota</taxon>
        <taxon>Pezizomycotina</taxon>
        <taxon>Dothideomycetes</taxon>
        <taxon>Pleosporomycetidae</taxon>
        <taxon>Pleosporales</taxon>
        <taxon>Massarineae</taxon>
        <taxon>Didymosphaeriaceae</taxon>
        <taxon>Paraconiothyrium</taxon>
    </lineage>
</organism>
<dbReference type="EMBL" id="JAKJXO020000002">
    <property type="protein sequence ID" value="KAL1610756.1"/>
    <property type="molecule type" value="Genomic_DNA"/>
</dbReference>
<dbReference type="Proteomes" id="UP001521785">
    <property type="component" value="Unassembled WGS sequence"/>
</dbReference>
<gene>
    <name evidence="1" type="ORF">SLS60_002426</name>
</gene>
<dbReference type="Pfam" id="PF11839">
    <property type="entry name" value="Alanine_zipper"/>
    <property type="match status" value="1"/>
</dbReference>
<comment type="caution">
    <text evidence="1">The sequence shown here is derived from an EMBL/GenBank/DDBJ whole genome shotgun (WGS) entry which is preliminary data.</text>
</comment>
<accession>A0ABR3S240</accession>
<protein>
    <submittedName>
        <fullName evidence="1">Uncharacterized protein</fullName>
    </submittedName>
</protein>
<evidence type="ECO:0000313" key="2">
    <source>
        <dbReference type="Proteomes" id="UP001521785"/>
    </source>
</evidence>
<dbReference type="InterPro" id="IPR021793">
    <property type="entry name" value="Oprl"/>
</dbReference>
<name>A0ABR3S240_9PLEO</name>
<keyword evidence="2" id="KW-1185">Reference proteome</keyword>
<sequence length="740" mass="83579">MAIEGTVDAIPKNTSSTPADSSAGLFNDALQYVNELVFGKEESTLTDIITVNATVTPPTSETLSAIDAYDLFFLAPASSRLESPWKQEPIWKYFRFTLALVRFSTWHVLEFLGVFDFVQKYCPIVGQILPFIFFEALPWSFKYTKLVTTVSGSYIEWLADISDNVPADTVASLTENVENVKNVGAWTHEHVARFLMYTISYVTALEYRDWQIVILAVMLSKLNYQFHANRAASQHTLELLELKNTARGHMFHAVARHFSNFRNAQNRLSFDFQEHRKDIKLLQGYVYRTQKAILSLQSHADRLDEAIDEINQEQSRQHHNLNHLLCATRGYNRRYEARFRSIENKGRALRTGIRQLQQRVDITENRISIVEARTDLHRQELAQLGRDAEMERIRTDIIEEETNDRLATLGDGIIEVLVAAEANDLDVRVIREEGTKLKELVGNITALSVFALILLTYVLELVGNVKDQVTDAGNMATKAQQNAINARGSATNAQGTAANARRFATELKRQVDTILEQHNDIKEWATEANTKFVYLCSETVKVLTAIAALKGTAVLAKNQIIVLFDKIDPEMAKMISKQWITLSTQAVDELKIERWQSEAIRLINERLHDIQRKTGLRKQENLPVTPLKTPIRNQVQEVLLTPAPLFGSPTTNRFRGKAAYAQARSSDARYLSEDLTIDSLLEELQGAQPASYYNADPFVDTATPPGTVSRLVARLEALRQLPATKGRRIPTITIKPPPDA</sequence>
<evidence type="ECO:0000313" key="1">
    <source>
        <dbReference type="EMBL" id="KAL1610756.1"/>
    </source>
</evidence>